<keyword evidence="1" id="KW-0472">Membrane</keyword>
<dbReference type="GeneID" id="37120388"/>
<sequence>MHQQHRSGGGLAPCQWRALGYPLLLEQTLSRHCRHIVTMSFLFIFCLFYSIFPWFTAIFTATELTKAGRSQTQSPLMLYNVGCFITHVRCRSR</sequence>
<proteinExistence type="predicted"/>
<organism evidence="2 3">
    <name type="scientific">Aspergillus neoniger (strain CBS 115656)</name>
    <dbReference type="NCBI Taxonomy" id="1448310"/>
    <lineage>
        <taxon>Eukaryota</taxon>
        <taxon>Fungi</taxon>
        <taxon>Dikarya</taxon>
        <taxon>Ascomycota</taxon>
        <taxon>Pezizomycotina</taxon>
        <taxon>Eurotiomycetes</taxon>
        <taxon>Eurotiomycetidae</taxon>
        <taxon>Eurotiales</taxon>
        <taxon>Aspergillaceae</taxon>
        <taxon>Aspergillus</taxon>
        <taxon>Aspergillus subgen. Circumdati</taxon>
    </lineage>
</organism>
<name>A0A318YGM0_ASPNB</name>
<gene>
    <name evidence="2" type="ORF">BO87DRAFT_118763</name>
</gene>
<evidence type="ECO:0000256" key="1">
    <source>
        <dbReference type="SAM" id="Phobius"/>
    </source>
</evidence>
<dbReference type="AlphaFoldDB" id="A0A318YGM0"/>
<dbReference type="Proteomes" id="UP000247647">
    <property type="component" value="Unassembled WGS sequence"/>
</dbReference>
<dbReference type="RefSeq" id="XP_025477178.1">
    <property type="nucleotide sequence ID" value="XM_025617932.1"/>
</dbReference>
<feature type="transmembrane region" description="Helical" evidence="1">
    <location>
        <begin position="36"/>
        <end position="55"/>
    </location>
</feature>
<evidence type="ECO:0000313" key="2">
    <source>
        <dbReference type="EMBL" id="PYH31700.1"/>
    </source>
</evidence>
<dbReference type="EMBL" id="KZ821471">
    <property type="protein sequence ID" value="PYH31700.1"/>
    <property type="molecule type" value="Genomic_DNA"/>
</dbReference>
<keyword evidence="1" id="KW-0812">Transmembrane</keyword>
<evidence type="ECO:0000313" key="3">
    <source>
        <dbReference type="Proteomes" id="UP000247647"/>
    </source>
</evidence>
<protein>
    <submittedName>
        <fullName evidence="2">Uncharacterized protein</fullName>
    </submittedName>
</protein>
<keyword evidence="1" id="KW-1133">Transmembrane helix</keyword>
<accession>A0A318YGM0</accession>
<keyword evidence="3" id="KW-1185">Reference proteome</keyword>
<reference evidence="2" key="1">
    <citation type="submission" date="2016-12" db="EMBL/GenBank/DDBJ databases">
        <title>The genomes of Aspergillus section Nigri reveals drivers in fungal speciation.</title>
        <authorList>
            <consortium name="DOE Joint Genome Institute"/>
            <person name="Vesth T.C."/>
            <person name="Nybo J."/>
            <person name="Theobald S."/>
            <person name="Brandl J."/>
            <person name="Frisvad J.C."/>
            <person name="Nielsen K.F."/>
            <person name="Lyhne E.K."/>
            <person name="Kogle M.E."/>
            <person name="Kuo A."/>
            <person name="Riley R."/>
            <person name="Clum A."/>
            <person name="Nolan M."/>
            <person name="Lipzen A."/>
            <person name="Salamov A."/>
            <person name="Henrissat B."/>
            <person name="Wiebenga A."/>
            <person name="De Vries R.P."/>
            <person name="Grigoriev I.V."/>
            <person name="Mortensen U.H."/>
            <person name="Andersen M.R."/>
            <person name="Baker S.E."/>
        </authorList>
    </citation>
    <scope>NUCLEOTIDE SEQUENCE [LARGE SCALE GENOMIC DNA]</scope>
    <source>
        <strain evidence="2">CBS 115656</strain>
    </source>
</reference>